<reference evidence="7 8" key="1">
    <citation type="journal article" date="2016" name="Int. J. Syst. Evol. Microbiol.">
        <title>Agromyces aureus sp. nov., isolated from the rhizosphere of Salix caprea L. grown in a heavy-metal-contaminated soil.</title>
        <authorList>
            <person name="Corretto E."/>
            <person name="Antonielli L."/>
            <person name="Sessitsch A."/>
            <person name="Compant S."/>
            <person name="Gorfer M."/>
            <person name="Kuffner M."/>
            <person name="Brader G."/>
        </authorList>
    </citation>
    <scope>NUCLEOTIDE SEQUENCE [LARGE SCALE GENOMIC DNA]</scope>
    <source>
        <strain evidence="7 8">AR33</strain>
    </source>
</reference>
<accession>A0A191WHM5</accession>
<dbReference type="Pfam" id="PF19320">
    <property type="entry name" value="GlfT2_domain3"/>
    <property type="match status" value="1"/>
</dbReference>
<sequence>MNDRASAGTPPDIIQRVIFPEHGDPQSLPLYLDPEVWTFERGADDAALQLARARGFSPDDQTRYALRLTNNNGLSWLTGRRSLQLPAASTVSFASYFNAFPASYWAAWTSLLSVKLQVRTSGTGNIIVFRSNARGVVQRVDGIEVSGEETSEFELPLESYLDGGWLWFDLIAGDSAFELVQADWLAPDGATPRSSGKATVSITTLNRGDYCTKLLREMGEDADARAVLDRVLVVDQGSQPIRENAGFPAAVESLDGRLRLIEQRNLGGSGGFSRGMHETIEANESEYIILLDDDVEIEPESLRRAVTFANWCRTPTIVGGHMLDMYDKSKLHAYAEGIKWKPFMWGPFTPARHDFGDSNLRQTPWLHRRYDVDYNGWWMSLIPVDTLREIGLSLPVFIKWDDAEYALRAREHGYPTVSLPGAAVWHVSWVDKDDSHDWQAFFHARNRLVAALLHSPEKRGGLLWRANLAGDVKNLLTMDYYTVAMRHAAIHNVLEGPEQLHVDMLDRLPRLRELAKEFTESATLVRATDVAHFPAREVESVISGQIDVGPRGAGLGLWLSQRFLKHAFSKPRAAATARPQAHLPFQDARWFEVPMHDSVLISNAEGSGARWHLRNPKLFRTMLRDSVRLNLRYRRNWSALSDRYRAALPQITSQAEWSKAFADEE</sequence>
<keyword evidence="8" id="KW-1185">Reference proteome</keyword>
<dbReference type="RefSeq" id="WP_067878399.1">
    <property type="nucleotide sequence ID" value="NZ_WBIO01000008.1"/>
</dbReference>
<name>A0A191WHM5_9MICO</name>
<dbReference type="Gene3D" id="3.90.550.60">
    <property type="match status" value="1"/>
</dbReference>
<keyword evidence="3" id="KW-0328">Glycosyltransferase</keyword>
<dbReference type="Pfam" id="PF17994">
    <property type="entry name" value="Glft2_N"/>
    <property type="match status" value="1"/>
</dbReference>
<evidence type="ECO:0000256" key="2">
    <source>
        <dbReference type="ARBA" id="ARBA00006739"/>
    </source>
</evidence>
<dbReference type="PANTHER" id="PTHR43179:SF12">
    <property type="entry name" value="GALACTOFURANOSYLTRANSFERASE GLFT2"/>
    <property type="match status" value="1"/>
</dbReference>
<dbReference type="Pfam" id="PF13641">
    <property type="entry name" value="Glyco_tranf_2_3"/>
    <property type="match status" value="1"/>
</dbReference>
<protein>
    <submittedName>
        <fullName evidence="7">Glycosyl transferase</fullName>
    </submittedName>
</protein>
<evidence type="ECO:0000259" key="5">
    <source>
        <dbReference type="Pfam" id="PF17994"/>
    </source>
</evidence>
<gene>
    <name evidence="7" type="ORF">ATC03_14130</name>
</gene>
<dbReference type="InterPro" id="IPR040492">
    <property type="entry name" value="GlfT2_N"/>
</dbReference>
<evidence type="ECO:0000256" key="3">
    <source>
        <dbReference type="ARBA" id="ARBA00022676"/>
    </source>
</evidence>
<dbReference type="GO" id="GO:0016757">
    <property type="term" value="F:glycosyltransferase activity"/>
    <property type="evidence" value="ECO:0007669"/>
    <property type="project" value="UniProtKB-KW"/>
</dbReference>
<comment type="similarity">
    <text evidence="2">Belongs to the glycosyltransferase 2 family.</text>
</comment>
<evidence type="ECO:0000259" key="6">
    <source>
        <dbReference type="Pfam" id="PF19320"/>
    </source>
</evidence>
<dbReference type="Proteomes" id="UP000078437">
    <property type="component" value="Chromosome"/>
</dbReference>
<feature type="domain" description="Galactofuranosyltransferase-2 C-terminal" evidence="6">
    <location>
        <begin position="469"/>
        <end position="662"/>
    </location>
</feature>
<proteinExistence type="inferred from homology"/>
<dbReference type="InterPro" id="IPR029044">
    <property type="entry name" value="Nucleotide-diphossugar_trans"/>
</dbReference>
<evidence type="ECO:0000313" key="7">
    <source>
        <dbReference type="EMBL" id="ANJ27678.1"/>
    </source>
</evidence>
<dbReference type="AlphaFoldDB" id="A0A191WHM5"/>
<dbReference type="SUPFAM" id="SSF53448">
    <property type="entry name" value="Nucleotide-diphospho-sugar transferases"/>
    <property type="match status" value="1"/>
</dbReference>
<evidence type="ECO:0000256" key="4">
    <source>
        <dbReference type="ARBA" id="ARBA00022679"/>
    </source>
</evidence>
<evidence type="ECO:0000313" key="8">
    <source>
        <dbReference type="Proteomes" id="UP000078437"/>
    </source>
</evidence>
<evidence type="ECO:0000256" key="1">
    <source>
        <dbReference type="ARBA" id="ARBA00004776"/>
    </source>
</evidence>
<dbReference type="STRING" id="453304.ATC03_14130"/>
<reference evidence="8" key="2">
    <citation type="submission" date="2016-01" db="EMBL/GenBank/DDBJ databases">
        <title>Complete genome sequence of Agromyces aureus AR33T and comparison with related organisms.</title>
        <authorList>
            <person name="Corretto E."/>
            <person name="Antonielli L."/>
            <person name="Sessitsch A."/>
            <person name="Brader G."/>
        </authorList>
    </citation>
    <scope>NUCLEOTIDE SEQUENCE [LARGE SCALE GENOMIC DNA]</scope>
    <source>
        <strain evidence="8">AR33</strain>
    </source>
</reference>
<organism evidence="7 8">
    <name type="scientific">Agromyces aureus</name>
    <dbReference type="NCBI Taxonomy" id="453304"/>
    <lineage>
        <taxon>Bacteria</taxon>
        <taxon>Bacillati</taxon>
        <taxon>Actinomycetota</taxon>
        <taxon>Actinomycetes</taxon>
        <taxon>Micrococcales</taxon>
        <taxon>Microbacteriaceae</taxon>
        <taxon>Agromyces</taxon>
    </lineage>
</organism>
<dbReference type="InterPro" id="IPR045699">
    <property type="entry name" value="GlfT2_C"/>
</dbReference>
<dbReference type="OrthoDB" id="3225550at2"/>
<feature type="domain" description="Galactofuranosyltransferase GlfT2 N-terminal" evidence="5">
    <location>
        <begin position="63"/>
        <end position="187"/>
    </location>
</feature>
<dbReference type="KEGG" id="agy:ATC03_14130"/>
<dbReference type="EMBL" id="CP013979">
    <property type="protein sequence ID" value="ANJ27678.1"/>
    <property type="molecule type" value="Genomic_DNA"/>
</dbReference>
<dbReference type="PANTHER" id="PTHR43179">
    <property type="entry name" value="RHAMNOSYLTRANSFERASE WBBL"/>
    <property type="match status" value="1"/>
</dbReference>
<comment type="pathway">
    <text evidence="1">Cell wall biogenesis; cell wall polysaccharide biosynthesis.</text>
</comment>
<keyword evidence="4 7" id="KW-0808">Transferase</keyword>